<evidence type="ECO:0000313" key="2">
    <source>
        <dbReference type="EMBL" id="MBE8725379.1"/>
    </source>
</evidence>
<keyword evidence="1" id="KW-0472">Membrane</keyword>
<dbReference type="RefSeq" id="WP_193846625.1">
    <property type="nucleotide sequence ID" value="NZ_PRDM01000002.1"/>
</dbReference>
<gene>
    <name evidence="2" type="ORF">C4F50_10510</name>
</gene>
<keyword evidence="1" id="KW-0812">Transmembrane</keyword>
<evidence type="ECO:0000256" key="1">
    <source>
        <dbReference type="SAM" id="Phobius"/>
    </source>
</evidence>
<evidence type="ECO:0000313" key="3">
    <source>
        <dbReference type="Proteomes" id="UP000640614"/>
    </source>
</evidence>
<keyword evidence="3" id="KW-1185">Reference proteome</keyword>
<protein>
    <submittedName>
        <fullName evidence="2">Uncharacterized protein</fullName>
    </submittedName>
</protein>
<name>A0ABR9TKM7_9FLAO</name>
<keyword evidence="1" id="KW-1133">Transmembrane helix</keyword>
<reference evidence="2 3" key="1">
    <citation type="submission" date="2018-07" db="EMBL/GenBank/DDBJ databases">
        <title>Genome assembly of strain KB82.</title>
        <authorList>
            <person name="Kukolya J."/>
            <person name="Horvath B."/>
            <person name="Nagy I."/>
            <person name="Toth A."/>
        </authorList>
    </citation>
    <scope>NUCLEOTIDE SEQUENCE [LARGE SCALE GENOMIC DNA]</scope>
    <source>
        <strain evidence="2 3">Kb82</strain>
    </source>
</reference>
<accession>A0ABR9TKM7</accession>
<organism evidence="2 3">
    <name type="scientific">Flavobacterium hungaricum</name>
    <dbReference type="NCBI Taxonomy" id="2082725"/>
    <lineage>
        <taxon>Bacteria</taxon>
        <taxon>Pseudomonadati</taxon>
        <taxon>Bacteroidota</taxon>
        <taxon>Flavobacteriia</taxon>
        <taxon>Flavobacteriales</taxon>
        <taxon>Flavobacteriaceae</taxon>
        <taxon>Flavobacterium</taxon>
    </lineage>
</organism>
<dbReference type="Proteomes" id="UP000640614">
    <property type="component" value="Unassembled WGS sequence"/>
</dbReference>
<dbReference type="EMBL" id="PRDM01000002">
    <property type="protein sequence ID" value="MBE8725379.1"/>
    <property type="molecule type" value="Genomic_DNA"/>
</dbReference>
<sequence>MKIKTKGILIFGLMLSIFLVAYIRSYWADEELRKESEMKIARIDSIFVPPKWSPTIYISYYIGKKKYTSSKSDVQYKSSKKDIKKFYEFKYLPNHPKIIRLNFSKQITDTTAILKAGFSREEIEGK</sequence>
<feature type="transmembrane region" description="Helical" evidence="1">
    <location>
        <begin position="7"/>
        <end position="27"/>
    </location>
</feature>
<proteinExistence type="predicted"/>
<comment type="caution">
    <text evidence="2">The sequence shown here is derived from an EMBL/GenBank/DDBJ whole genome shotgun (WGS) entry which is preliminary data.</text>
</comment>